<dbReference type="KEGG" id="bgt:106078168"/>
<evidence type="ECO:0000256" key="5">
    <source>
        <dbReference type="ARBA" id="ARBA00022701"/>
    </source>
</evidence>
<dbReference type="PANTHER" id="PTHR34031:SF1">
    <property type="entry name" value="CENTROSOMAL PROTEIN OF 162 KDA"/>
    <property type="match status" value="1"/>
</dbReference>
<keyword evidence="8" id="KW-0206">Cytoskeleton</keyword>
<comment type="similarity">
    <text evidence="2">Belongs to the CEP162 family.</text>
</comment>
<reference evidence="11" key="1">
    <citation type="submission" date="2020-05" db="UniProtKB">
        <authorList>
            <consortium name="EnsemblMetazoa"/>
        </authorList>
    </citation>
    <scope>IDENTIFICATION</scope>
    <source>
        <strain evidence="11">BB02</strain>
    </source>
</reference>
<organism evidence="11 12">
    <name type="scientific">Biomphalaria glabrata</name>
    <name type="common">Bloodfluke planorb</name>
    <name type="synonym">Freshwater snail</name>
    <dbReference type="NCBI Taxonomy" id="6526"/>
    <lineage>
        <taxon>Eukaryota</taxon>
        <taxon>Metazoa</taxon>
        <taxon>Spiralia</taxon>
        <taxon>Lophotrochozoa</taxon>
        <taxon>Mollusca</taxon>
        <taxon>Gastropoda</taxon>
        <taxon>Heterobranchia</taxon>
        <taxon>Euthyneura</taxon>
        <taxon>Panpulmonata</taxon>
        <taxon>Hygrophila</taxon>
        <taxon>Lymnaeoidea</taxon>
        <taxon>Planorbidae</taxon>
        <taxon>Biomphalaria</taxon>
    </lineage>
</organism>
<evidence type="ECO:0000256" key="4">
    <source>
        <dbReference type="ARBA" id="ARBA00022490"/>
    </source>
</evidence>
<feature type="coiled-coil region" evidence="9">
    <location>
        <begin position="872"/>
        <end position="927"/>
    </location>
</feature>
<dbReference type="PANTHER" id="PTHR34031">
    <property type="entry name" value="CENTROSOMAL PROTEIN OF 162 KDA"/>
    <property type="match status" value="1"/>
</dbReference>
<evidence type="ECO:0000256" key="10">
    <source>
        <dbReference type="SAM" id="MobiDB-lite"/>
    </source>
</evidence>
<protein>
    <recommendedName>
        <fullName evidence="3">Centrosomal protein of 162 kDa</fullName>
    </recommendedName>
</protein>
<dbReference type="RefSeq" id="XP_013094411.2">
    <property type="nucleotide sequence ID" value="XM_013238957.2"/>
</dbReference>
<keyword evidence="5" id="KW-0493">Microtubule</keyword>
<feature type="region of interest" description="Disordered" evidence="10">
    <location>
        <begin position="472"/>
        <end position="533"/>
    </location>
</feature>
<feature type="coiled-coil region" evidence="9">
    <location>
        <begin position="587"/>
        <end position="753"/>
    </location>
</feature>
<evidence type="ECO:0000256" key="7">
    <source>
        <dbReference type="ARBA" id="ARBA00023054"/>
    </source>
</evidence>
<evidence type="ECO:0000313" key="11">
    <source>
        <dbReference type="EnsemblMetazoa" id="BGLB019146-PD"/>
    </source>
</evidence>
<feature type="compositionally biased region" description="Basic residues" evidence="10">
    <location>
        <begin position="413"/>
        <end position="423"/>
    </location>
</feature>
<keyword evidence="4" id="KW-0963">Cytoplasm</keyword>
<proteinExistence type="inferred from homology"/>
<evidence type="ECO:0000256" key="9">
    <source>
        <dbReference type="SAM" id="Coils"/>
    </source>
</evidence>
<feature type="region of interest" description="Disordered" evidence="10">
    <location>
        <begin position="35"/>
        <end position="158"/>
    </location>
</feature>
<gene>
    <name evidence="11" type="primary">106078168</name>
</gene>
<feature type="compositionally biased region" description="Polar residues" evidence="10">
    <location>
        <begin position="108"/>
        <end position="118"/>
    </location>
</feature>
<feature type="compositionally biased region" description="Basic and acidic residues" evidence="10">
    <location>
        <begin position="476"/>
        <end position="486"/>
    </location>
</feature>
<evidence type="ECO:0000313" key="12">
    <source>
        <dbReference type="Proteomes" id="UP000076420"/>
    </source>
</evidence>
<feature type="compositionally biased region" description="Polar residues" evidence="10">
    <location>
        <begin position="487"/>
        <end position="510"/>
    </location>
</feature>
<feature type="compositionally biased region" description="Basic and acidic residues" evidence="10">
    <location>
        <begin position="148"/>
        <end position="158"/>
    </location>
</feature>
<dbReference type="GO" id="GO:0005879">
    <property type="term" value="C:axonemal microtubule"/>
    <property type="evidence" value="ECO:0007669"/>
    <property type="project" value="TreeGrafter"/>
</dbReference>
<dbReference type="RefSeq" id="XP_013094401.2">
    <property type="nucleotide sequence ID" value="XM_013238947.2"/>
</dbReference>
<evidence type="ECO:0000256" key="6">
    <source>
        <dbReference type="ARBA" id="ARBA00022794"/>
    </source>
</evidence>
<keyword evidence="7 9" id="KW-0175">Coiled coil</keyword>
<feature type="coiled-coil region" evidence="9">
    <location>
        <begin position="961"/>
        <end position="1074"/>
    </location>
</feature>
<name>A0A2C9KGB2_BIOGL</name>
<feature type="compositionally biased region" description="Low complexity" evidence="10">
    <location>
        <begin position="75"/>
        <end position="106"/>
    </location>
</feature>
<evidence type="ECO:0000256" key="2">
    <source>
        <dbReference type="ARBA" id="ARBA00009485"/>
    </source>
</evidence>
<dbReference type="OrthoDB" id="2157184at2759"/>
<feature type="coiled-coil region" evidence="9">
    <location>
        <begin position="1331"/>
        <end position="1372"/>
    </location>
</feature>
<feature type="region of interest" description="Disordered" evidence="10">
    <location>
        <begin position="406"/>
        <end position="439"/>
    </location>
</feature>
<comment type="subcellular location">
    <subcellularLocation>
        <location evidence="1">Cytoplasm</location>
        <location evidence="1">Cytoskeleton</location>
        <location evidence="1">Microtubule organizing center</location>
        <location evidence="1">Centrosome</location>
        <location evidence="1">Centriole</location>
    </subcellularLocation>
</comment>
<evidence type="ECO:0000256" key="3">
    <source>
        <dbReference type="ARBA" id="ARBA00021406"/>
    </source>
</evidence>
<feature type="compositionally biased region" description="Basic and acidic residues" evidence="10">
    <location>
        <begin position="35"/>
        <end position="45"/>
    </location>
</feature>
<dbReference type="EnsemblMetazoa" id="BGLB019146-RA">
    <property type="protein sequence ID" value="BGLB019146-PA"/>
    <property type="gene ID" value="BGLB019146"/>
</dbReference>
<evidence type="ECO:0000256" key="8">
    <source>
        <dbReference type="ARBA" id="ARBA00023212"/>
    </source>
</evidence>
<keyword evidence="6" id="KW-0970">Cilium biogenesis/degradation</keyword>
<dbReference type="GO" id="GO:0005814">
    <property type="term" value="C:centriole"/>
    <property type="evidence" value="ECO:0007669"/>
    <property type="project" value="UniProtKB-SubCell"/>
</dbReference>
<dbReference type="Proteomes" id="UP000076420">
    <property type="component" value="Unassembled WGS sequence"/>
</dbReference>
<accession>A0A2C9KGB2</accession>
<dbReference type="EnsemblMetazoa" id="BGLB019146-RD">
    <property type="protein sequence ID" value="BGLB019146-PD"/>
    <property type="gene ID" value="BGLB019146"/>
</dbReference>
<dbReference type="GO" id="GO:0060271">
    <property type="term" value="P:cilium assembly"/>
    <property type="evidence" value="ECO:0007669"/>
    <property type="project" value="TreeGrafter"/>
</dbReference>
<feature type="coiled-coil region" evidence="9">
    <location>
        <begin position="1155"/>
        <end position="1189"/>
    </location>
</feature>
<sequence>MAGSRRWSKEELDSTFEEFVKSKSDDNEKIKELLKTPVKRKDETKISSLWWADSNDDTPEKGSTKTFLKSKKSSESPVRVKSSSSKSNLKANNSKTNTATSSKALAPSSKQIQATKTGAQRDPLKPKNLSSPLKTRSKSRTEVTMSKDSLEDISEKSEEHLISQAKAISHLNVAINDSSIETSASFDVPPTNTSHGQPGCDTLDEIADKHNFFQNLEKESDRTVDYGKLNQELSQTGGTSLLSPAVMVGQSPVDISTDGEAVAVEQSHVATNESLQKPSMLSKVALLDSLDSTFNTTTSPKIPNSRETTQDNLFLTMPDTLKNALQIGTNTSKEMEDLQRVLREVEMSPTLYGADSRPPTGKMNILSSTPLYEKRDVDRSVGEIIREYDAIDHRGAEEFDDDVPLRSDYKSLRSPRSHAKRKNRSGEGDSNIDYSPTEETELFKPLTSVAVKERTKLDKKLDKKGTLLSSVATNPEKVRSARDKFSHVQSSGYGRSASPPTSRKSRSLSAGKSPPKIQKSSVDQGTRDNTRKMDRSLTSYNLRLGTDNQMSLSSEGLSQLLPDHMTSLKTKDQYLQLTERGATKSGNEREATLLEVLQDMRAQLQEEKTLRSNLQVELMTKEKEFQKQMDGLKVKYEDEIQALKQENFVLTAKLKEVDRERELKSKKVENSSGITAEVEESTESRLAREIQEQENLLAGYQAENKKLYEEIKNLQKQAKATEASMFKENQRLTAELSNVKQELELKNTELQNKGIITSMAVQQQIAAGNAEAMMGASRVAHLEGELAEAKRVQDNLSKELKMAQHNRYELERHLESLLTEKDGLAKQLAVSLTPDQVKELESKHKEELDRLNKKIKWYAENQDLLDKSNVKLRQKDDEIHKLKMRLEGFKSEAGRKLEENKIRAKEKAADAKKIQDLERQVKEMEQVIRRRFPNSLPAMMMVAANAPDVSLDVGQTKGRSVQVLENRIRKLEKELEEKDELAQQDLRAMEQKYNQVKLQFEERIADLEHQLSYCQHSGEGFRDHPHSHALALERELDNVKDRCRRQVSEMQSEVDRLTAELNKAKKNQENLMKNDMRQIEGEYKQQLLSLQTELKNRDHDIQLLQHTVDKLRSRSAGKKSNLVKVNTETTDVQSNFKVSASTREYKPGVFADTDMSSLIEENHLLKNKIDELQLELDQQRVDLRKSLAETESVARVNQERLENEINALRSSHQIEIQKILSEQALRSSTSRVAELQSQCDTQEVMIRHLQSQLKKLNFELEELPQLKVRESQMLKQIEDLQHKLKEARTVQAPEMRHFESLEEKLTDLVIRQKKREAELDSVVKHNQMIGRQELEEEVDKWRRMVEVKNQQLQVFRAELDSILEVLKTLQKQGITLPMGTFYS</sequence>
<dbReference type="VEuPathDB" id="VectorBase:BGLAX_046509"/>
<feature type="coiled-coil region" evidence="9">
    <location>
        <begin position="779"/>
        <end position="806"/>
    </location>
</feature>
<feature type="coiled-coil region" evidence="9">
    <location>
        <begin position="1232"/>
        <end position="1290"/>
    </location>
</feature>
<evidence type="ECO:0000256" key="1">
    <source>
        <dbReference type="ARBA" id="ARBA00004114"/>
    </source>
</evidence>
<dbReference type="InterPro" id="IPR038774">
    <property type="entry name" value="CEP162-like"/>
</dbReference>
<dbReference type="VEuPathDB" id="VectorBase:BGLB019146"/>